<evidence type="ECO:0000313" key="2">
    <source>
        <dbReference type="Proteomes" id="UP000478052"/>
    </source>
</evidence>
<dbReference type="AlphaFoldDB" id="A0A6G0XZC3"/>
<dbReference type="Proteomes" id="UP000478052">
    <property type="component" value="Unassembled WGS sequence"/>
</dbReference>
<sequence>MISVCSYCKALKYKNESNGLCCASGKVKLIPLDPPPEPLYSLVSGIRTDSIHFLTNIQQFNNCFQMTSYGATNVVRENVMPTFKVPMYYSS</sequence>
<gene>
    <name evidence="1" type="ORF">FWK35_00032238</name>
</gene>
<dbReference type="OrthoDB" id="6621070at2759"/>
<protein>
    <recommendedName>
        <fullName evidence="3">ATP-dependent DNA helicase</fullName>
    </recommendedName>
</protein>
<name>A0A6G0XZC3_APHCR</name>
<accession>A0A6G0XZC3</accession>
<evidence type="ECO:0000313" key="1">
    <source>
        <dbReference type="EMBL" id="KAF0745959.1"/>
    </source>
</evidence>
<organism evidence="1 2">
    <name type="scientific">Aphis craccivora</name>
    <name type="common">Cowpea aphid</name>
    <dbReference type="NCBI Taxonomy" id="307492"/>
    <lineage>
        <taxon>Eukaryota</taxon>
        <taxon>Metazoa</taxon>
        <taxon>Ecdysozoa</taxon>
        <taxon>Arthropoda</taxon>
        <taxon>Hexapoda</taxon>
        <taxon>Insecta</taxon>
        <taxon>Pterygota</taxon>
        <taxon>Neoptera</taxon>
        <taxon>Paraneoptera</taxon>
        <taxon>Hemiptera</taxon>
        <taxon>Sternorrhyncha</taxon>
        <taxon>Aphidomorpha</taxon>
        <taxon>Aphidoidea</taxon>
        <taxon>Aphididae</taxon>
        <taxon>Aphidini</taxon>
        <taxon>Aphis</taxon>
        <taxon>Aphis</taxon>
    </lineage>
</organism>
<keyword evidence="2" id="KW-1185">Reference proteome</keyword>
<proteinExistence type="predicted"/>
<comment type="caution">
    <text evidence="1">The sequence shown here is derived from an EMBL/GenBank/DDBJ whole genome shotgun (WGS) entry which is preliminary data.</text>
</comment>
<reference evidence="1 2" key="1">
    <citation type="submission" date="2019-08" db="EMBL/GenBank/DDBJ databases">
        <title>Whole genome of Aphis craccivora.</title>
        <authorList>
            <person name="Voronova N.V."/>
            <person name="Shulinski R.S."/>
            <person name="Bandarenka Y.V."/>
            <person name="Zhorov D.G."/>
            <person name="Warner D."/>
        </authorList>
    </citation>
    <scope>NUCLEOTIDE SEQUENCE [LARGE SCALE GENOMIC DNA]</scope>
    <source>
        <strain evidence="1">180601</strain>
        <tissue evidence="1">Whole Body</tissue>
    </source>
</reference>
<dbReference type="EMBL" id="VUJU01007378">
    <property type="protein sequence ID" value="KAF0745959.1"/>
    <property type="molecule type" value="Genomic_DNA"/>
</dbReference>
<evidence type="ECO:0008006" key="3">
    <source>
        <dbReference type="Google" id="ProtNLM"/>
    </source>
</evidence>